<protein>
    <recommendedName>
        <fullName evidence="2">HpcH/HpaI aldolase/citrate lyase domain-containing protein</fullName>
    </recommendedName>
</protein>
<organism evidence="1">
    <name type="scientific">marine metagenome</name>
    <dbReference type="NCBI Taxonomy" id="408172"/>
    <lineage>
        <taxon>unclassified sequences</taxon>
        <taxon>metagenomes</taxon>
        <taxon>ecological metagenomes</taxon>
    </lineage>
</organism>
<sequence length="42" mass="4466">IHCLSPAYAREMISMGFDLVTVGSDIRILTSATVAALEAVRS</sequence>
<accession>A0A382VWH3</accession>
<evidence type="ECO:0000313" key="1">
    <source>
        <dbReference type="EMBL" id="SVD50355.1"/>
    </source>
</evidence>
<proteinExistence type="predicted"/>
<dbReference type="Gene3D" id="3.20.20.60">
    <property type="entry name" value="Phosphoenolpyruvate-binding domains"/>
    <property type="match status" value="1"/>
</dbReference>
<feature type="non-terminal residue" evidence="1">
    <location>
        <position position="1"/>
    </location>
</feature>
<reference evidence="1" key="1">
    <citation type="submission" date="2018-05" db="EMBL/GenBank/DDBJ databases">
        <authorList>
            <person name="Lanie J.A."/>
            <person name="Ng W.-L."/>
            <person name="Kazmierczak K.M."/>
            <person name="Andrzejewski T.M."/>
            <person name="Davidsen T.M."/>
            <person name="Wayne K.J."/>
            <person name="Tettelin H."/>
            <person name="Glass J.I."/>
            <person name="Rusch D."/>
            <person name="Podicherti R."/>
            <person name="Tsui H.-C.T."/>
            <person name="Winkler M.E."/>
        </authorList>
    </citation>
    <scope>NUCLEOTIDE SEQUENCE</scope>
</reference>
<gene>
    <name evidence="1" type="ORF">METZ01_LOCUS403209</name>
</gene>
<evidence type="ECO:0008006" key="2">
    <source>
        <dbReference type="Google" id="ProtNLM"/>
    </source>
</evidence>
<dbReference type="AlphaFoldDB" id="A0A382VWH3"/>
<dbReference type="EMBL" id="UINC01154847">
    <property type="protein sequence ID" value="SVD50355.1"/>
    <property type="molecule type" value="Genomic_DNA"/>
</dbReference>
<dbReference type="InterPro" id="IPR040442">
    <property type="entry name" value="Pyrv_kinase-like_dom_sf"/>
</dbReference>
<name>A0A382VWH3_9ZZZZ</name>